<dbReference type="AlphaFoldDB" id="A0A9W7AXV3"/>
<dbReference type="PROSITE" id="PS51194">
    <property type="entry name" value="HELICASE_CTER"/>
    <property type="match status" value="1"/>
</dbReference>
<feature type="compositionally biased region" description="Acidic residues" evidence="3">
    <location>
        <begin position="914"/>
        <end position="926"/>
    </location>
</feature>
<dbReference type="GO" id="GO:0003676">
    <property type="term" value="F:nucleic acid binding"/>
    <property type="evidence" value="ECO:0007669"/>
    <property type="project" value="InterPro"/>
</dbReference>
<feature type="region of interest" description="Disordered" evidence="3">
    <location>
        <begin position="880"/>
        <end position="926"/>
    </location>
</feature>
<dbReference type="SMART" id="SM00487">
    <property type="entry name" value="DEXDc"/>
    <property type="match status" value="1"/>
</dbReference>
<dbReference type="SUPFAM" id="SSF52540">
    <property type="entry name" value="P-loop containing nucleoside triphosphate hydrolases"/>
    <property type="match status" value="1"/>
</dbReference>
<dbReference type="GO" id="GO:0036297">
    <property type="term" value="P:interstrand cross-link repair"/>
    <property type="evidence" value="ECO:0007669"/>
    <property type="project" value="TreeGrafter"/>
</dbReference>
<reference evidence="7" key="1">
    <citation type="journal article" date="2023" name="Commun. Biol.">
        <title>Genome analysis of Parmales, the sister group of diatoms, reveals the evolutionary specialization of diatoms from phago-mixotrophs to photoautotrophs.</title>
        <authorList>
            <person name="Ban H."/>
            <person name="Sato S."/>
            <person name="Yoshikawa S."/>
            <person name="Yamada K."/>
            <person name="Nakamura Y."/>
            <person name="Ichinomiya M."/>
            <person name="Sato N."/>
            <person name="Blanc-Mathieu R."/>
            <person name="Endo H."/>
            <person name="Kuwata A."/>
            <person name="Ogata H."/>
        </authorList>
    </citation>
    <scope>NUCLEOTIDE SEQUENCE [LARGE SCALE GENOMIC DNA]</scope>
    <source>
        <strain evidence="7">NIES 3701</strain>
    </source>
</reference>
<dbReference type="SMART" id="SM00490">
    <property type="entry name" value="HELICc"/>
    <property type="match status" value="1"/>
</dbReference>
<keyword evidence="7" id="KW-1185">Reference proteome</keyword>
<dbReference type="Pfam" id="PF00270">
    <property type="entry name" value="DEAD"/>
    <property type="match status" value="1"/>
</dbReference>
<dbReference type="Proteomes" id="UP001165085">
    <property type="component" value="Unassembled WGS sequence"/>
</dbReference>
<evidence type="ECO:0000256" key="2">
    <source>
        <dbReference type="ARBA" id="ARBA00022840"/>
    </source>
</evidence>
<evidence type="ECO:0008006" key="8">
    <source>
        <dbReference type="Google" id="ProtNLM"/>
    </source>
</evidence>
<evidence type="ECO:0000313" key="7">
    <source>
        <dbReference type="Proteomes" id="UP001165085"/>
    </source>
</evidence>
<dbReference type="InterPro" id="IPR001650">
    <property type="entry name" value="Helicase_C-like"/>
</dbReference>
<evidence type="ECO:0000259" key="5">
    <source>
        <dbReference type="PROSITE" id="PS51194"/>
    </source>
</evidence>
<comment type="caution">
    <text evidence="6">The sequence shown here is derived from an EMBL/GenBank/DDBJ whole genome shotgun (WGS) entry which is preliminary data.</text>
</comment>
<accession>A0A9W7AXV3</accession>
<gene>
    <name evidence="6" type="ORF">TrST_g10358</name>
</gene>
<keyword evidence="2" id="KW-0067">ATP-binding</keyword>
<dbReference type="GO" id="GO:0043138">
    <property type="term" value="F:3'-5' DNA helicase activity"/>
    <property type="evidence" value="ECO:0007669"/>
    <property type="project" value="TreeGrafter"/>
</dbReference>
<dbReference type="GO" id="GO:0006289">
    <property type="term" value="P:nucleotide-excision repair"/>
    <property type="evidence" value="ECO:0007669"/>
    <property type="project" value="TreeGrafter"/>
</dbReference>
<dbReference type="GO" id="GO:0005524">
    <property type="term" value="F:ATP binding"/>
    <property type="evidence" value="ECO:0007669"/>
    <property type="project" value="UniProtKB-KW"/>
</dbReference>
<sequence length="926" mass="102733">MISSRMIKVKIFNSKEVKRLCNLYDEEQRRKEKSTAKSTTKSTTKEDDHLNHLKLTPPRTYPSLPDSFLPLLTHLQYTCHPPNFLRHTPSTPCTLASPASHSLLTSSWNSSPHLPQITLPTSLYTHQHSFLSKFPTTPNLQILTPTSSGKTLCYNYATHYTTRSAKNVIIIVPTKALGNHILSTFPPYPTSKINVYNGDIPHSTRSKILKQCNVIITNPDTLHYNLLPLQSRWLDNVGLIVIDEIHVWRSIGFDVRGLMKRVECRGGGIKVVGVSASGGGWGEEIRDNGSGEGSRNLYITKPLKSMYASLTSLVNKSINLKLKVIIFVKSRNLVERIYDLIKRKNKNEDDGRKVTPYRGGYSYDDRKVLEEMFNGSDVIVTTNAIESGVDLRGFDVCVVVGGGNTEIEVEQMGGRVGRRGREGLTIVVEWEGEGGYENGGGRRRSGRKINELDMVKCCMKERGLGSKEVKIFGASLVNDCVEWATAAGILEFKRRREGGEGQDGYGEIVKTIKKSYDLNIDVRGGKEFNYNVECEGKVLDEVGYERVFYYCYPGAVFMIRGAKYIVDNVEQPPLGYALKTWTGTVTCLKFTSNYTTTPLKSTDLTITKTLKFGKFNLVSMNVKKSVYGYLKIKNQEVVAEEKIQVPQWEFDTSGVTFNLRGGGVSNDGKHCINHAILKAMCSILDVHEDDIECDCSGRTVCLWESWGVGGGMDDFWKLAEERWEEVWDMVVESLEKKCHCKGGGEEGCGFCIGVRNCTRLGKNLNKTQGRNLAKICREKYATAGVGGEKKVKEEEKDEVTVTVTEATKVTQSPRKRRREAAVTESAKLLAARSKHVVIGRPEWELADMGNDNYTRTYQVGEEVGRYKGFCVDGEEEFAKEFGERGGGGGGGGGGVKPKGLVFGSKSGQNGDGGGDGDDVEDDNDGK</sequence>
<evidence type="ECO:0000256" key="3">
    <source>
        <dbReference type="SAM" id="MobiDB-lite"/>
    </source>
</evidence>
<dbReference type="GO" id="GO:0005634">
    <property type="term" value="C:nucleus"/>
    <property type="evidence" value="ECO:0007669"/>
    <property type="project" value="TreeGrafter"/>
</dbReference>
<evidence type="ECO:0000259" key="4">
    <source>
        <dbReference type="PROSITE" id="PS51192"/>
    </source>
</evidence>
<dbReference type="Gene3D" id="3.40.50.300">
    <property type="entry name" value="P-loop containing nucleotide triphosphate hydrolases"/>
    <property type="match status" value="2"/>
</dbReference>
<name>A0A9W7AXV3_9STRA</name>
<dbReference type="InterPro" id="IPR011545">
    <property type="entry name" value="DEAD/DEAH_box_helicase_dom"/>
</dbReference>
<dbReference type="PROSITE" id="PS51192">
    <property type="entry name" value="HELICASE_ATP_BIND_1"/>
    <property type="match status" value="1"/>
</dbReference>
<dbReference type="InterPro" id="IPR027417">
    <property type="entry name" value="P-loop_NTPase"/>
</dbReference>
<keyword evidence="1" id="KW-0547">Nucleotide-binding</keyword>
<evidence type="ECO:0000313" key="6">
    <source>
        <dbReference type="EMBL" id="GMH79931.1"/>
    </source>
</evidence>
<evidence type="ECO:0000256" key="1">
    <source>
        <dbReference type="ARBA" id="ARBA00022741"/>
    </source>
</evidence>
<proteinExistence type="predicted"/>
<feature type="region of interest" description="Disordered" evidence="3">
    <location>
        <begin position="28"/>
        <end position="61"/>
    </location>
</feature>
<dbReference type="Pfam" id="PF00271">
    <property type="entry name" value="Helicase_C"/>
    <property type="match status" value="1"/>
</dbReference>
<feature type="compositionally biased region" description="Gly residues" evidence="3">
    <location>
        <begin position="884"/>
        <end position="896"/>
    </location>
</feature>
<dbReference type="OrthoDB" id="18781at2759"/>
<feature type="domain" description="Helicase ATP-binding" evidence="4">
    <location>
        <begin position="131"/>
        <end position="296"/>
    </location>
</feature>
<dbReference type="PANTHER" id="PTHR47957:SF3">
    <property type="entry name" value="ATP-DEPENDENT HELICASE HRQ1"/>
    <property type="match status" value="1"/>
</dbReference>
<organism evidence="6 7">
    <name type="scientific">Triparma strigata</name>
    <dbReference type="NCBI Taxonomy" id="1606541"/>
    <lineage>
        <taxon>Eukaryota</taxon>
        <taxon>Sar</taxon>
        <taxon>Stramenopiles</taxon>
        <taxon>Ochrophyta</taxon>
        <taxon>Bolidophyceae</taxon>
        <taxon>Parmales</taxon>
        <taxon>Triparmaceae</taxon>
        <taxon>Triparma</taxon>
    </lineage>
</organism>
<feature type="domain" description="Helicase C-terminal" evidence="5">
    <location>
        <begin position="312"/>
        <end position="455"/>
    </location>
</feature>
<dbReference type="EMBL" id="BRXY01000239">
    <property type="protein sequence ID" value="GMH79931.1"/>
    <property type="molecule type" value="Genomic_DNA"/>
</dbReference>
<dbReference type="PANTHER" id="PTHR47957">
    <property type="entry name" value="ATP-DEPENDENT HELICASE HRQ1"/>
    <property type="match status" value="1"/>
</dbReference>
<protein>
    <recommendedName>
        <fullName evidence="8">P-loop containing nucleoside triphosphate hydrolase protein</fullName>
    </recommendedName>
</protein>
<dbReference type="InterPro" id="IPR014001">
    <property type="entry name" value="Helicase_ATP-bd"/>
</dbReference>